<comment type="similarity">
    <text evidence="9">Belongs to the pannexin family.</text>
</comment>
<sequence length="464" mass="54267">MTNKINTALGSISHLELHSTIRDDDGIDQLHHFVTVTLYVLCATVAGFKEYASEPITCWNYGQYMFPHYGQHVNSYCWTQYLYQYPNETNLNITPYQLDALGAPEHDTKTGVGKITFYRWVTMLFLMQAFSFKFPNMIWRELNAYAGSNIVKIVQMLQDVIFAKRAEKTERLQQVALFLEQWLRIHRKPRWFMRHQSSLPYIDTTLSSCMMCIGTDTSNYLSTFYLMTKALYLLNTVMQFFILSIFLHTNFFIYGIRLLNSYSEGKSDAHSKSMFPTVVMCHFRTYQDHRTTGRWVQCVLTINLFLEQLFLIEWLWLLLLLTVTTFSFIVWCFKILQTQTALKFVRRYMRLMNFYCVPATASKSFSVEEFVTEYLRSDGVFVLRILSVNTNEVVVSELVTELWNRYLSFKINEVGQGSPTSSFQQEIPFRPDDRKVEENERETGPRSSTDVDTEPVNSKGMSSV</sequence>
<evidence type="ECO:0000256" key="5">
    <source>
        <dbReference type="ARBA" id="ARBA00022989"/>
    </source>
</evidence>
<comment type="caution">
    <text evidence="9">Lacks conserved residue(s) required for the propagation of feature annotation.</text>
</comment>
<name>A0A2T7PCW7_POMCA</name>
<comment type="subcellular location">
    <subcellularLocation>
        <location evidence="1 9">Cell membrane</location>
        <topology evidence="1 9">Multi-pass membrane protein</topology>
    </subcellularLocation>
</comment>
<dbReference type="PRINTS" id="PR01262">
    <property type="entry name" value="INNEXIN"/>
</dbReference>
<dbReference type="GO" id="GO:0034220">
    <property type="term" value="P:monoatomic ion transmembrane transport"/>
    <property type="evidence" value="ECO:0007669"/>
    <property type="project" value="UniProtKB-KW"/>
</dbReference>
<keyword evidence="5 9" id="KW-1133">Transmembrane helix</keyword>
<feature type="transmembrane region" description="Helical" evidence="9">
    <location>
        <begin position="314"/>
        <end position="336"/>
    </location>
</feature>
<evidence type="ECO:0000256" key="2">
    <source>
        <dbReference type="ARBA" id="ARBA00022448"/>
    </source>
</evidence>
<comment type="caution">
    <text evidence="11">The sequence shown here is derived from an EMBL/GenBank/DDBJ whole genome shotgun (WGS) entry which is preliminary data.</text>
</comment>
<dbReference type="InterPro" id="IPR000990">
    <property type="entry name" value="Innexin"/>
</dbReference>
<evidence type="ECO:0000256" key="6">
    <source>
        <dbReference type="ARBA" id="ARBA00023065"/>
    </source>
</evidence>
<dbReference type="GO" id="GO:0005921">
    <property type="term" value="C:gap junction"/>
    <property type="evidence" value="ECO:0007669"/>
    <property type="project" value="UniProtKB-UniRule"/>
</dbReference>
<evidence type="ECO:0000256" key="10">
    <source>
        <dbReference type="SAM" id="MobiDB-lite"/>
    </source>
</evidence>
<dbReference type="Pfam" id="PF00876">
    <property type="entry name" value="Innexin"/>
    <property type="match status" value="1"/>
</dbReference>
<dbReference type="OrthoDB" id="5867527at2759"/>
<gene>
    <name evidence="9" type="primary">inx</name>
    <name evidence="11" type="ORF">C0Q70_06664</name>
</gene>
<keyword evidence="6 9" id="KW-0406">Ion transport</keyword>
<evidence type="ECO:0000256" key="8">
    <source>
        <dbReference type="ARBA" id="ARBA00023303"/>
    </source>
</evidence>
<keyword evidence="8 9" id="KW-0407">Ion channel</keyword>
<dbReference type="AlphaFoldDB" id="A0A2T7PCW7"/>
<dbReference type="Proteomes" id="UP000245119">
    <property type="component" value="Linkage Group LG4"/>
</dbReference>
<dbReference type="GO" id="GO:0005886">
    <property type="term" value="C:plasma membrane"/>
    <property type="evidence" value="ECO:0007669"/>
    <property type="project" value="UniProtKB-SubCell"/>
</dbReference>
<dbReference type="PROSITE" id="PS51013">
    <property type="entry name" value="PANNEXIN"/>
    <property type="match status" value="1"/>
</dbReference>
<evidence type="ECO:0000313" key="12">
    <source>
        <dbReference type="Proteomes" id="UP000245119"/>
    </source>
</evidence>
<keyword evidence="7 9" id="KW-0472">Membrane</keyword>
<evidence type="ECO:0000256" key="3">
    <source>
        <dbReference type="ARBA" id="ARBA00022475"/>
    </source>
</evidence>
<keyword evidence="3" id="KW-1003">Cell membrane</keyword>
<comment type="function">
    <text evidence="9">Structural component of the gap junctions.</text>
</comment>
<keyword evidence="4 9" id="KW-0812">Transmembrane</keyword>
<keyword evidence="12" id="KW-1185">Reference proteome</keyword>
<accession>A0A2T7PCW7</accession>
<evidence type="ECO:0000313" key="11">
    <source>
        <dbReference type="EMBL" id="PVD31252.1"/>
    </source>
</evidence>
<evidence type="ECO:0000256" key="9">
    <source>
        <dbReference type="RuleBase" id="RU010713"/>
    </source>
</evidence>
<evidence type="ECO:0000256" key="1">
    <source>
        <dbReference type="ARBA" id="ARBA00004651"/>
    </source>
</evidence>
<feature type="compositionally biased region" description="Basic and acidic residues" evidence="10">
    <location>
        <begin position="429"/>
        <end position="444"/>
    </location>
</feature>
<dbReference type="EMBL" id="PZQS01000004">
    <property type="protein sequence ID" value="PVD31252.1"/>
    <property type="molecule type" value="Genomic_DNA"/>
</dbReference>
<keyword evidence="2 9" id="KW-0813">Transport</keyword>
<evidence type="ECO:0000256" key="7">
    <source>
        <dbReference type="ARBA" id="ARBA00023136"/>
    </source>
</evidence>
<proteinExistence type="inferred from homology"/>
<dbReference type="PANTHER" id="PTHR11893">
    <property type="entry name" value="INNEXIN"/>
    <property type="match status" value="1"/>
</dbReference>
<dbReference type="PANTHER" id="PTHR11893:SF36">
    <property type="entry name" value="INNEXIN-5"/>
    <property type="match status" value="1"/>
</dbReference>
<reference evidence="11 12" key="1">
    <citation type="submission" date="2018-04" db="EMBL/GenBank/DDBJ databases">
        <title>The genome of golden apple snail Pomacea canaliculata provides insight into stress tolerance and invasive adaptation.</title>
        <authorList>
            <person name="Liu C."/>
            <person name="Liu B."/>
            <person name="Ren Y."/>
            <person name="Zhang Y."/>
            <person name="Wang H."/>
            <person name="Li S."/>
            <person name="Jiang F."/>
            <person name="Yin L."/>
            <person name="Zhang G."/>
            <person name="Qian W."/>
            <person name="Fan W."/>
        </authorList>
    </citation>
    <scope>NUCLEOTIDE SEQUENCE [LARGE SCALE GENOMIC DNA]</scope>
    <source>
        <strain evidence="11">SZHN2017</strain>
        <tissue evidence="11">Muscle</tissue>
    </source>
</reference>
<organism evidence="11 12">
    <name type="scientific">Pomacea canaliculata</name>
    <name type="common">Golden apple snail</name>
    <dbReference type="NCBI Taxonomy" id="400727"/>
    <lineage>
        <taxon>Eukaryota</taxon>
        <taxon>Metazoa</taxon>
        <taxon>Spiralia</taxon>
        <taxon>Lophotrochozoa</taxon>
        <taxon>Mollusca</taxon>
        <taxon>Gastropoda</taxon>
        <taxon>Caenogastropoda</taxon>
        <taxon>Architaenioglossa</taxon>
        <taxon>Ampullarioidea</taxon>
        <taxon>Ampullariidae</taxon>
        <taxon>Pomacea</taxon>
    </lineage>
</organism>
<protein>
    <recommendedName>
        <fullName evidence="9">Innexin</fullName>
    </recommendedName>
</protein>
<feature type="transmembrane region" description="Helical" evidence="9">
    <location>
        <begin position="230"/>
        <end position="256"/>
    </location>
</feature>
<feature type="compositionally biased region" description="Polar residues" evidence="10">
    <location>
        <begin position="445"/>
        <end position="464"/>
    </location>
</feature>
<feature type="region of interest" description="Disordered" evidence="10">
    <location>
        <begin position="417"/>
        <end position="464"/>
    </location>
</feature>
<evidence type="ECO:0000256" key="4">
    <source>
        <dbReference type="ARBA" id="ARBA00022692"/>
    </source>
</evidence>